<evidence type="ECO:0000256" key="1">
    <source>
        <dbReference type="SAM" id="Coils"/>
    </source>
</evidence>
<evidence type="ECO:0000256" key="2">
    <source>
        <dbReference type="SAM" id="MobiDB-lite"/>
    </source>
</evidence>
<dbReference type="Proteomes" id="UP000315369">
    <property type="component" value="Unassembled WGS sequence"/>
</dbReference>
<sequence>VAPQIAAPAKEGEQVVAAAVSVTPVAEAAREDRTPRRVIRELSEADREKMDRLEQAANKDRNRAVDLEKEVRRIKGRNETQQRVYAATKGDLDLMKDKYKALEKRLNRTLLERDLMRRAIKDLEKKTGILADRTELTPEEMAASDQRTEETSRVRAESEAQSAAQQAPAEAPAATTEAEPKPAQQA</sequence>
<proteinExistence type="predicted"/>
<evidence type="ECO:0000313" key="3">
    <source>
        <dbReference type="EMBL" id="TQF09033.1"/>
    </source>
</evidence>
<feature type="compositionally biased region" description="Low complexity" evidence="2">
    <location>
        <begin position="159"/>
        <end position="186"/>
    </location>
</feature>
<dbReference type="AlphaFoldDB" id="A0A540WJ66"/>
<feature type="coiled-coil region" evidence="1">
    <location>
        <begin position="39"/>
        <end position="126"/>
    </location>
</feature>
<feature type="non-terminal residue" evidence="3">
    <location>
        <position position="1"/>
    </location>
</feature>
<dbReference type="EMBL" id="VIFM01000401">
    <property type="protein sequence ID" value="TQF09033.1"/>
    <property type="molecule type" value="Genomic_DNA"/>
</dbReference>
<keyword evidence="4" id="KW-1185">Reference proteome</keyword>
<comment type="caution">
    <text evidence="3">The sequence shown here is derived from an EMBL/GenBank/DDBJ whole genome shotgun (WGS) entry which is preliminary data.</text>
</comment>
<accession>A0A540WJ66</accession>
<reference evidence="3 4" key="1">
    <citation type="submission" date="2019-06" db="EMBL/GenBank/DDBJ databases">
        <authorList>
            <person name="Livingstone P."/>
            <person name="Whitworth D."/>
        </authorList>
    </citation>
    <scope>NUCLEOTIDE SEQUENCE [LARGE SCALE GENOMIC DNA]</scope>
    <source>
        <strain evidence="3 4">AM401</strain>
    </source>
</reference>
<keyword evidence="1" id="KW-0175">Coiled coil</keyword>
<name>A0A540WJ66_9BACT</name>
<organism evidence="3 4">
    <name type="scientific">Myxococcus llanfairpwllgwyngyllgogerychwyrndrobwllllantysiliogogogochensis</name>
    <dbReference type="NCBI Taxonomy" id="2590453"/>
    <lineage>
        <taxon>Bacteria</taxon>
        <taxon>Pseudomonadati</taxon>
        <taxon>Myxococcota</taxon>
        <taxon>Myxococcia</taxon>
        <taxon>Myxococcales</taxon>
        <taxon>Cystobacterineae</taxon>
        <taxon>Myxococcaceae</taxon>
        <taxon>Myxococcus</taxon>
    </lineage>
</organism>
<gene>
    <name evidence="3" type="ORF">FJV41_46785</name>
</gene>
<feature type="region of interest" description="Disordered" evidence="2">
    <location>
        <begin position="128"/>
        <end position="186"/>
    </location>
</feature>
<feature type="compositionally biased region" description="Basic and acidic residues" evidence="2">
    <location>
        <begin position="146"/>
        <end position="158"/>
    </location>
</feature>
<evidence type="ECO:0000313" key="4">
    <source>
        <dbReference type="Proteomes" id="UP000315369"/>
    </source>
</evidence>
<protein>
    <submittedName>
        <fullName evidence="3">Cell envelope biogenesis protein TolA</fullName>
    </submittedName>
</protein>